<evidence type="ECO:0000313" key="2">
    <source>
        <dbReference type="Proteomes" id="UP000234479"/>
    </source>
</evidence>
<evidence type="ECO:0000313" key="1">
    <source>
        <dbReference type="EMBL" id="PLR26881.1"/>
    </source>
</evidence>
<protein>
    <submittedName>
        <fullName evidence="1">Uncharacterized protein</fullName>
    </submittedName>
</protein>
<dbReference type="Proteomes" id="UP000234479">
    <property type="component" value="Unassembled WGS sequence"/>
</dbReference>
<dbReference type="EMBL" id="PJRS01000017">
    <property type="protein sequence ID" value="PLR26881.1"/>
    <property type="molecule type" value="Genomic_DNA"/>
</dbReference>
<organism evidence="1 2">
    <name type="scientific">Caulobacter zeae</name>
    <dbReference type="NCBI Taxonomy" id="2055137"/>
    <lineage>
        <taxon>Bacteria</taxon>
        <taxon>Pseudomonadati</taxon>
        <taxon>Pseudomonadota</taxon>
        <taxon>Alphaproteobacteria</taxon>
        <taxon>Caulobacterales</taxon>
        <taxon>Caulobacteraceae</taxon>
        <taxon>Caulobacter</taxon>
    </lineage>
</organism>
<proteinExistence type="predicted"/>
<reference evidence="1 2" key="1">
    <citation type="submission" date="2017-12" db="EMBL/GenBank/DDBJ databases">
        <title>The genome sequence of Caulobacter sp. 410.</title>
        <authorList>
            <person name="Gao J."/>
            <person name="Mao X."/>
            <person name="Sun J."/>
        </authorList>
    </citation>
    <scope>NUCLEOTIDE SEQUENCE [LARGE SCALE GENOMIC DNA]</scope>
    <source>
        <strain evidence="1 2">410</strain>
    </source>
</reference>
<gene>
    <name evidence="1" type="ORF">SGCZBJ_08970</name>
</gene>
<comment type="caution">
    <text evidence="1">The sequence shown here is derived from an EMBL/GenBank/DDBJ whole genome shotgun (WGS) entry which is preliminary data.</text>
</comment>
<dbReference type="AlphaFoldDB" id="A0A2N5DLD9"/>
<keyword evidence="2" id="KW-1185">Reference proteome</keyword>
<sequence>MVTVRTVMKTYTFVCLAGNQVATAVDIQDLAEDGYRRHALSLLRDHASAETIEVWRDEAVIALVERAGAFLGAPAAG</sequence>
<accession>A0A2N5DLD9</accession>
<name>A0A2N5DLD9_9CAUL</name>